<dbReference type="FunFam" id="3.40.309.10:FF:000009">
    <property type="entry name" value="Aldehyde dehydrogenase A"/>
    <property type="match status" value="1"/>
</dbReference>
<comment type="similarity">
    <text evidence="1 5">Belongs to the aldehyde dehydrogenase family.</text>
</comment>
<dbReference type="InterPro" id="IPR016161">
    <property type="entry name" value="Ald_DH/histidinol_DH"/>
</dbReference>
<evidence type="ECO:0000256" key="1">
    <source>
        <dbReference type="ARBA" id="ARBA00009986"/>
    </source>
</evidence>
<evidence type="ECO:0000256" key="5">
    <source>
        <dbReference type="RuleBase" id="RU003345"/>
    </source>
</evidence>
<dbReference type="AlphaFoldDB" id="A0A377XW21"/>
<dbReference type="InterPro" id="IPR029510">
    <property type="entry name" value="Ald_DH_CS_GLU"/>
</dbReference>
<protein>
    <submittedName>
        <fullName evidence="7">Phenylacetaldehyde dehydrogenase</fullName>
        <ecNumber evidence="7">1.2.1.39</ecNumber>
    </submittedName>
</protein>
<dbReference type="EC" id="1.2.1.39" evidence="7"/>
<evidence type="ECO:0000256" key="2">
    <source>
        <dbReference type="ARBA" id="ARBA00023002"/>
    </source>
</evidence>
<dbReference type="PROSITE" id="PS00070">
    <property type="entry name" value="ALDEHYDE_DEHYDR_CYS"/>
    <property type="match status" value="1"/>
</dbReference>
<reference evidence="7 8" key="1">
    <citation type="submission" date="2018-06" db="EMBL/GenBank/DDBJ databases">
        <authorList>
            <consortium name="Pathogen Informatics"/>
            <person name="Doyle S."/>
        </authorList>
    </citation>
    <scope>NUCLEOTIDE SEQUENCE [LARGE SCALE GENOMIC DNA]</scope>
    <source>
        <strain evidence="7 8">NCTC5047</strain>
    </source>
</reference>
<dbReference type="Gene3D" id="3.40.605.10">
    <property type="entry name" value="Aldehyde Dehydrogenase, Chain A, domain 1"/>
    <property type="match status" value="1"/>
</dbReference>
<dbReference type="EMBL" id="UGLH01000006">
    <property type="protein sequence ID" value="STT86174.1"/>
    <property type="molecule type" value="Genomic_DNA"/>
</dbReference>
<dbReference type="InterPro" id="IPR016163">
    <property type="entry name" value="Ald_DH_C"/>
</dbReference>
<evidence type="ECO:0000259" key="6">
    <source>
        <dbReference type="Pfam" id="PF00171"/>
    </source>
</evidence>
<dbReference type="PANTHER" id="PTHR11699">
    <property type="entry name" value="ALDEHYDE DEHYDROGENASE-RELATED"/>
    <property type="match status" value="1"/>
</dbReference>
<feature type="domain" description="Aldehyde dehydrogenase" evidence="6">
    <location>
        <begin position="32"/>
        <end position="483"/>
    </location>
</feature>
<dbReference type="FunFam" id="3.40.605.10:FF:000007">
    <property type="entry name" value="NAD/NADP-dependent betaine aldehyde dehydrogenase"/>
    <property type="match status" value="1"/>
</dbReference>
<dbReference type="SUPFAM" id="SSF53720">
    <property type="entry name" value="ALDH-like"/>
    <property type="match status" value="1"/>
</dbReference>
<gene>
    <name evidence="7" type="primary">feaB_3</name>
    <name evidence="7" type="ORF">NCTC5047_07271</name>
</gene>
<dbReference type="PROSITE" id="PS00687">
    <property type="entry name" value="ALDEHYDE_DEHYDR_GLU"/>
    <property type="match status" value="1"/>
</dbReference>
<organism evidence="7 8">
    <name type="scientific">Klebsiella pneumoniae</name>
    <dbReference type="NCBI Taxonomy" id="573"/>
    <lineage>
        <taxon>Bacteria</taxon>
        <taxon>Pseudomonadati</taxon>
        <taxon>Pseudomonadota</taxon>
        <taxon>Gammaproteobacteria</taxon>
        <taxon>Enterobacterales</taxon>
        <taxon>Enterobacteriaceae</taxon>
        <taxon>Klebsiella/Raoultella group</taxon>
        <taxon>Klebsiella</taxon>
        <taxon>Klebsiella pneumoniae complex</taxon>
    </lineage>
</organism>
<dbReference type="Proteomes" id="UP000254340">
    <property type="component" value="Unassembled WGS sequence"/>
</dbReference>
<sequence length="530" mass="57049">MSTSQIALLASVQQFLDRQHGLYIDGAPCAAQSENRLTVWDPATGQAIATTADASPADVDRAVMSAWRAFVDRRWAGRTPADRERILLRFADLVEQHGEELAQLETLEQGKSIAISRAFEVGCTLNWMRYTAGLTTKISGRTLDVSIPFPQGARYQAWTKKEPVGVVAGIVPWNFPLMIGMWKVMPALAAGCSIVIKPSETTPLTLLRVAELATQAGIPDGVFNVVTGSGAGCGAALTAHPQVAKVSFTGSTATGKQIARVAADRLTRVTLELGGKNPAIVLKDADPQWVIEGLMTGSFLNQGQVCAASSRIYIEAPLFDTLVSGFEQAVKSLQVGPGMQETAQINPVVSRAHCDKVAAYLEEARQQKAELISGSAGPDAGGYYIPPTLVVNPDAGLRLSREEVFGPVVNLVRVADGEEALRLANDSDFGLTASVWTRDLTQALNYTDRLQAGTVWVNSHTLIDANLPFGGMKQSGTGRDFGPGLARRLVRNQIRLRALLALRRGRRKAFPDAPLADFRSFSLLWKAIFA</sequence>
<dbReference type="Gene3D" id="3.40.309.10">
    <property type="entry name" value="Aldehyde Dehydrogenase, Chain A, domain 2"/>
    <property type="match status" value="1"/>
</dbReference>
<name>A0A377XW21_KLEPN</name>
<keyword evidence="3" id="KW-0520">NAD</keyword>
<evidence type="ECO:0000313" key="8">
    <source>
        <dbReference type="Proteomes" id="UP000254340"/>
    </source>
</evidence>
<dbReference type="Pfam" id="PF00171">
    <property type="entry name" value="Aldedh"/>
    <property type="match status" value="1"/>
</dbReference>
<dbReference type="InterPro" id="IPR016162">
    <property type="entry name" value="Ald_DH_N"/>
</dbReference>
<proteinExistence type="inferred from homology"/>
<feature type="active site" evidence="4">
    <location>
        <position position="272"/>
    </location>
</feature>
<evidence type="ECO:0000313" key="7">
    <source>
        <dbReference type="EMBL" id="STT86174.1"/>
    </source>
</evidence>
<keyword evidence="2 5" id="KW-0560">Oxidoreductase</keyword>
<evidence type="ECO:0000256" key="3">
    <source>
        <dbReference type="ARBA" id="ARBA00023027"/>
    </source>
</evidence>
<accession>A0A377XW21</accession>
<evidence type="ECO:0000256" key="4">
    <source>
        <dbReference type="PROSITE-ProRule" id="PRU10007"/>
    </source>
</evidence>
<dbReference type="InterPro" id="IPR016160">
    <property type="entry name" value="Ald_DH_CS_CYS"/>
</dbReference>
<dbReference type="GO" id="GO:0008957">
    <property type="term" value="F:phenylacetaldehyde dehydrogenase (NAD+) activity"/>
    <property type="evidence" value="ECO:0007669"/>
    <property type="project" value="UniProtKB-EC"/>
</dbReference>
<dbReference type="InterPro" id="IPR015590">
    <property type="entry name" value="Aldehyde_DH_dom"/>
</dbReference>